<comment type="caution">
    <text evidence="1">The sequence shown here is derived from an EMBL/GenBank/DDBJ whole genome shotgun (WGS) entry which is preliminary data.</text>
</comment>
<dbReference type="EMBL" id="SNRW01007415">
    <property type="protein sequence ID" value="KAA6381281.1"/>
    <property type="molecule type" value="Genomic_DNA"/>
</dbReference>
<name>A0A5J4VFD6_9EUKA</name>
<protein>
    <submittedName>
        <fullName evidence="1">Uncharacterized protein</fullName>
    </submittedName>
</protein>
<gene>
    <name evidence="1" type="ORF">EZS28_023194</name>
</gene>
<accession>A0A5J4VFD6</accession>
<evidence type="ECO:0000313" key="2">
    <source>
        <dbReference type="Proteomes" id="UP000324800"/>
    </source>
</evidence>
<proteinExistence type="predicted"/>
<evidence type="ECO:0000313" key="1">
    <source>
        <dbReference type="EMBL" id="KAA6381281.1"/>
    </source>
</evidence>
<dbReference type="AlphaFoldDB" id="A0A5J4VFD6"/>
<organism evidence="1 2">
    <name type="scientific">Streblomastix strix</name>
    <dbReference type="NCBI Taxonomy" id="222440"/>
    <lineage>
        <taxon>Eukaryota</taxon>
        <taxon>Metamonada</taxon>
        <taxon>Preaxostyla</taxon>
        <taxon>Oxymonadida</taxon>
        <taxon>Streblomastigidae</taxon>
        <taxon>Streblomastix</taxon>
    </lineage>
</organism>
<sequence length="147" mass="16937">MKSRRLQIKGEDFSTDMSSDELEPFNGLILTTLQQSTAKIHVNNNGTMRNSNRRTQSNIEEGISLDSSTYPSLFRCSDEDQRRAYRNNDNSSTMAKPDTVIRTGKRECSILYDWLEQRNSRTGNNVNKKEFETVSRQNMSFPDELKA</sequence>
<dbReference type="Proteomes" id="UP000324800">
    <property type="component" value="Unassembled WGS sequence"/>
</dbReference>
<reference evidence="1 2" key="1">
    <citation type="submission" date="2019-03" db="EMBL/GenBank/DDBJ databases">
        <title>Single cell metagenomics reveals metabolic interactions within the superorganism composed of flagellate Streblomastix strix and complex community of Bacteroidetes bacteria on its surface.</title>
        <authorList>
            <person name="Treitli S.C."/>
            <person name="Kolisko M."/>
            <person name="Husnik F."/>
            <person name="Keeling P."/>
            <person name="Hampl V."/>
        </authorList>
    </citation>
    <scope>NUCLEOTIDE SEQUENCE [LARGE SCALE GENOMIC DNA]</scope>
    <source>
        <strain evidence="1">ST1C</strain>
    </source>
</reference>